<dbReference type="PANTHER" id="PTHR21240">
    <property type="entry name" value="2-AMINO-3-CARBOXYLMUCONATE-6-SEMIALDEHYDE DECARBOXYLASE"/>
    <property type="match status" value="1"/>
</dbReference>
<dbReference type="InterPro" id="IPR032465">
    <property type="entry name" value="ACMSD"/>
</dbReference>
<keyword evidence="4" id="KW-1185">Reference proteome</keyword>
<dbReference type="InterPro" id="IPR006680">
    <property type="entry name" value="Amidohydro-rel"/>
</dbReference>
<dbReference type="PANTHER" id="PTHR21240:SF19">
    <property type="entry name" value="CATALYTIC_ HYDROLASE"/>
    <property type="match status" value="1"/>
</dbReference>
<dbReference type="GO" id="GO:0016787">
    <property type="term" value="F:hydrolase activity"/>
    <property type="evidence" value="ECO:0007669"/>
    <property type="project" value="UniProtKB-KW"/>
</dbReference>
<accession>A0A848HIN3</accession>
<proteinExistence type="predicted"/>
<dbReference type="AlphaFoldDB" id="A0A848HIN3"/>
<dbReference type="Proteomes" id="UP000541185">
    <property type="component" value="Unassembled WGS sequence"/>
</dbReference>
<name>A0A848HIN3_9BURK</name>
<feature type="domain" description="Amidohydrolase-related" evidence="2">
    <location>
        <begin position="4"/>
        <end position="271"/>
    </location>
</feature>
<gene>
    <name evidence="3" type="ORF">HHL11_27765</name>
</gene>
<keyword evidence="1" id="KW-0456">Lyase</keyword>
<organism evidence="3 4">
    <name type="scientific">Ramlibacter agri</name>
    <dbReference type="NCBI Taxonomy" id="2728837"/>
    <lineage>
        <taxon>Bacteria</taxon>
        <taxon>Pseudomonadati</taxon>
        <taxon>Pseudomonadota</taxon>
        <taxon>Betaproteobacteria</taxon>
        <taxon>Burkholderiales</taxon>
        <taxon>Comamonadaceae</taxon>
        <taxon>Ramlibacter</taxon>
    </lineage>
</organism>
<evidence type="ECO:0000259" key="2">
    <source>
        <dbReference type="Pfam" id="PF04909"/>
    </source>
</evidence>
<evidence type="ECO:0000313" key="4">
    <source>
        <dbReference type="Proteomes" id="UP000541185"/>
    </source>
</evidence>
<protein>
    <submittedName>
        <fullName evidence="3">Amidohydrolase</fullName>
    </submittedName>
</protein>
<evidence type="ECO:0000313" key="3">
    <source>
        <dbReference type="EMBL" id="NML47578.1"/>
    </source>
</evidence>
<dbReference type="EMBL" id="JABBFX010000003">
    <property type="protein sequence ID" value="NML47578.1"/>
    <property type="molecule type" value="Genomic_DNA"/>
</dbReference>
<dbReference type="SUPFAM" id="SSF51556">
    <property type="entry name" value="Metallo-dependent hydrolases"/>
    <property type="match status" value="1"/>
</dbReference>
<dbReference type="InterPro" id="IPR032466">
    <property type="entry name" value="Metal_Hydrolase"/>
</dbReference>
<dbReference type="Gene3D" id="3.20.20.140">
    <property type="entry name" value="Metal-dependent hydrolases"/>
    <property type="match status" value="1"/>
</dbReference>
<evidence type="ECO:0000256" key="1">
    <source>
        <dbReference type="ARBA" id="ARBA00023239"/>
    </source>
</evidence>
<reference evidence="3 4" key="1">
    <citation type="submission" date="2020-04" db="EMBL/GenBank/DDBJ databases">
        <title>Ramlibacter sp. G-1-2-2 isolated from soil.</title>
        <authorList>
            <person name="Dahal R.H."/>
        </authorList>
    </citation>
    <scope>NUCLEOTIDE SEQUENCE [LARGE SCALE GENOMIC DNA]</scope>
    <source>
        <strain evidence="3 4">G-1-2-2</strain>
    </source>
</reference>
<sequence length="288" mass="33298">MFIVDAQVHVWAANTPERPWPVYPGNTEPNKPHYPEPLTPDKLVTWMDANGIARVYLVPPSWEGERNDVVLAGAQKHPDRFRAIGRLDVDAPDARQQVERWMEQPGMAAMQLTFHKPYFVALLEEGRADWLWPIAERKGIPINVYLQQRHLHLLDRVAERHPGLRFLVNHCAMTGTKKDADAFEEFPKLLALAKRPNVAVKASCLQFYVTEQYPFPSLVPYVRQLYDAFGPKRMFWGTDLTRLPCTWSQALRFFLEEIPFLSAQDKEWIMGRAITEWQGWPAVAKDKP</sequence>
<dbReference type="Pfam" id="PF04909">
    <property type="entry name" value="Amidohydro_2"/>
    <property type="match status" value="1"/>
</dbReference>
<comment type="caution">
    <text evidence="3">The sequence shown here is derived from an EMBL/GenBank/DDBJ whole genome shotgun (WGS) entry which is preliminary data.</text>
</comment>
<keyword evidence="3" id="KW-0378">Hydrolase</keyword>
<dbReference type="GO" id="GO:0016831">
    <property type="term" value="F:carboxy-lyase activity"/>
    <property type="evidence" value="ECO:0007669"/>
    <property type="project" value="InterPro"/>
</dbReference>
<dbReference type="RefSeq" id="WP_169421845.1">
    <property type="nucleotide sequence ID" value="NZ_JABBFX010000003.1"/>
</dbReference>